<organism evidence="2 3">
    <name type="scientific">Kockovaella imperatae</name>
    <dbReference type="NCBI Taxonomy" id="4999"/>
    <lineage>
        <taxon>Eukaryota</taxon>
        <taxon>Fungi</taxon>
        <taxon>Dikarya</taxon>
        <taxon>Basidiomycota</taxon>
        <taxon>Agaricomycotina</taxon>
        <taxon>Tremellomycetes</taxon>
        <taxon>Tremellales</taxon>
        <taxon>Cuniculitremaceae</taxon>
        <taxon>Kockovaella</taxon>
    </lineage>
</organism>
<dbReference type="EMBL" id="NBSH01000006">
    <property type="protein sequence ID" value="ORX37066.1"/>
    <property type="molecule type" value="Genomic_DNA"/>
</dbReference>
<dbReference type="Proteomes" id="UP000193218">
    <property type="component" value="Unassembled WGS sequence"/>
</dbReference>
<evidence type="ECO:0000313" key="2">
    <source>
        <dbReference type="EMBL" id="ORX37066.1"/>
    </source>
</evidence>
<feature type="region of interest" description="Disordered" evidence="1">
    <location>
        <begin position="686"/>
        <end position="709"/>
    </location>
</feature>
<sequence length="709" mass="79025">MPRNRQRKTANRAVANAVHSLLGLVTTESDISVGSLKPDLIDFIPVRDHAGNYTMTSIIGVVLNKDRSIRDRSPDIDQDNFDQWSKQFKRFEQESKKVGRRQVDLREEGECASRDASTKWLDAFVNEAGSFGERLLNSLHDTDFKAETLIHTFQKQVMAQYAKRLSDFQDELTLSAEQCGISLGKPDDESRNAAFDRWGKAPPGTDDSAQLEFLDVCSRELFSIRYESKIREARDRLNDVRMRCAIRSMDRDSLRNVIQVNRRYLDSKEKMTTAFHKKVDLLERELELLSIPSSSYKDFNQLRGLVKLLRHGAHDFSDVASVAVAMVPVSATAFTKQELDRMSRETTQKQDFQGEVYTSFLKDLLGEEISKSTVAADESDPEGQEYHAVNNPFFELSRMEKPDAISSLTQRFFEASARARRRNPQDTVAQRAVGISAERAWNSGLADQGEQVARRAGTSTAAASHRESGGPSGTGSVEASYNGKTRSQLEAPSTDRSLMGLMSMETLHKLFGEKRPPLLPSWKWRQRRLYGPYSMSKVGKASDVALGEAANSIATSTWNPALAPGGGNFDAEFPPLQYDAFAVDRTQTDEEGINDDAEILSVAGSERYWAESVMPQGEHANQSPGTGRSSDLLLPTLETDDEGFLLDRGGKRFASDDIDIVYNPPIADGDLLTMVENALISIVERRREKESETNPQSALDQVTFGSPAT</sequence>
<name>A0A1Y1UHU8_9TREE</name>
<feature type="region of interest" description="Disordered" evidence="1">
    <location>
        <begin position="444"/>
        <end position="497"/>
    </location>
</feature>
<keyword evidence="3" id="KW-1185">Reference proteome</keyword>
<feature type="compositionally biased region" description="Low complexity" evidence="1">
    <location>
        <begin position="454"/>
        <end position="463"/>
    </location>
</feature>
<feature type="compositionally biased region" description="Polar residues" evidence="1">
    <location>
        <begin position="474"/>
        <end position="496"/>
    </location>
</feature>
<evidence type="ECO:0000256" key="1">
    <source>
        <dbReference type="SAM" id="MobiDB-lite"/>
    </source>
</evidence>
<dbReference type="AlphaFoldDB" id="A0A1Y1UHU8"/>
<dbReference type="GeneID" id="33559997"/>
<gene>
    <name evidence="2" type="ORF">BD324DRAFT_650679</name>
</gene>
<protein>
    <submittedName>
        <fullName evidence="2">Uncharacterized protein</fullName>
    </submittedName>
</protein>
<accession>A0A1Y1UHU8</accession>
<comment type="caution">
    <text evidence="2">The sequence shown here is derived from an EMBL/GenBank/DDBJ whole genome shotgun (WGS) entry which is preliminary data.</text>
</comment>
<dbReference type="RefSeq" id="XP_021871104.1">
    <property type="nucleotide sequence ID" value="XM_022018188.1"/>
</dbReference>
<proteinExistence type="predicted"/>
<reference evidence="2 3" key="1">
    <citation type="submission" date="2017-03" db="EMBL/GenBank/DDBJ databases">
        <title>Widespread Adenine N6-methylation of Active Genes in Fungi.</title>
        <authorList>
            <consortium name="DOE Joint Genome Institute"/>
            <person name="Mondo S.J."/>
            <person name="Dannebaum R.O."/>
            <person name="Kuo R.C."/>
            <person name="Louie K.B."/>
            <person name="Bewick A.J."/>
            <person name="Labutti K."/>
            <person name="Haridas S."/>
            <person name="Kuo A."/>
            <person name="Salamov A."/>
            <person name="Ahrendt S.R."/>
            <person name="Lau R."/>
            <person name="Bowen B.P."/>
            <person name="Lipzen A."/>
            <person name="Sullivan W."/>
            <person name="Andreopoulos W.B."/>
            <person name="Clum A."/>
            <person name="Lindquist E."/>
            <person name="Daum C."/>
            <person name="Northen T.R."/>
            <person name="Ramamoorthy G."/>
            <person name="Schmitz R.J."/>
            <person name="Gryganskyi A."/>
            <person name="Culley D."/>
            <person name="Magnuson J."/>
            <person name="James T.Y."/>
            <person name="O'Malley M.A."/>
            <person name="Stajich J.E."/>
            <person name="Spatafora J.W."/>
            <person name="Visel A."/>
            <person name="Grigoriev I.V."/>
        </authorList>
    </citation>
    <scope>NUCLEOTIDE SEQUENCE [LARGE SCALE GENOMIC DNA]</scope>
    <source>
        <strain evidence="2 3">NRRL Y-17943</strain>
    </source>
</reference>
<feature type="compositionally biased region" description="Polar residues" evidence="1">
    <location>
        <begin position="693"/>
        <end position="709"/>
    </location>
</feature>
<evidence type="ECO:0000313" key="3">
    <source>
        <dbReference type="Proteomes" id="UP000193218"/>
    </source>
</evidence>
<dbReference type="InParanoid" id="A0A1Y1UHU8"/>